<name>A0A0H4WWP5_9BACT</name>
<dbReference type="AlphaFoldDB" id="A0A0H4WWP5"/>
<dbReference type="EMBL" id="CP012109">
    <property type="protein sequence ID" value="AKQ66013.1"/>
    <property type="molecule type" value="Genomic_DNA"/>
</dbReference>
<sequence length="40" mass="4155">MKPAAPVTSTRMCAPRSHALHPDATPEDLDAALPVPANCT</sequence>
<reference evidence="2 3" key="1">
    <citation type="journal article" date="2016" name="PLoS ONE">
        <title>Complete Genome Sequence and Comparative Genomics of a Novel Myxobacterium Myxococcus hansupus.</title>
        <authorList>
            <person name="Sharma G."/>
            <person name="Narwani T."/>
            <person name="Subramanian S."/>
        </authorList>
    </citation>
    <scope>NUCLEOTIDE SEQUENCE [LARGE SCALE GENOMIC DNA]</scope>
    <source>
        <strain evidence="3">mixupus</strain>
    </source>
</reference>
<evidence type="ECO:0000313" key="3">
    <source>
        <dbReference type="Proteomes" id="UP000009026"/>
    </source>
</evidence>
<dbReference type="Proteomes" id="UP000009026">
    <property type="component" value="Chromosome"/>
</dbReference>
<dbReference type="KEGG" id="mym:A176_002925"/>
<evidence type="ECO:0000256" key="1">
    <source>
        <dbReference type="SAM" id="MobiDB-lite"/>
    </source>
</evidence>
<proteinExistence type="predicted"/>
<feature type="region of interest" description="Disordered" evidence="1">
    <location>
        <begin position="1"/>
        <end position="40"/>
    </location>
</feature>
<accession>A0A0H4WWP5</accession>
<keyword evidence="3" id="KW-1185">Reference proteome</keyword>
<organism evidence="2 3">
    <name type="scientific">Pseudomyxococcus hansupus</name>
    <dbReference type="NCBI Taxonomy" id="1297742"/>
    <lineage>
        <taxon>Bacteria</taxon>
        <taxon>Pseudomonadati</taxon>
        <taxon>Myxococcota</taxon>
        <taxon>Myxococcia</taxon>
        <taxon>Myxococcales</taxon>
        <taxon>Cystobacterineae</taxon>
        <taxon>Myxococcaceae</taxon>
        <taxon>Pseudomyxococcus</taxon>
    </lineage>
</organism>
<gene>
    <name evidence="2" type="ORF">A176_002925</name>
</gene>
<protein>
    <submittedName>
        <fullName evidence="2">Uncharacterized protein</fullName>
    </submittedName>
</protein>
<evidence type="ECO:0000313" key="2">
    <source>
        <dbReference type="EMBL" id="AKQ66013.1"/>
    </source>
</evidence>